<evidence type="ECO:0000256" key="5">
    <source>
        <dbReference type="ARBA" id="ARBA00023136"/>
    </source>
</evidence>
<feature type="coiled-coil region" evidence="6">
    <location>
        <begin position="172"/>
        <end position="249"/>
    </location>
</feature>
<evidence type="ECO:0000313" key="9">
    <source>
        <dbReference type="EMBL" id="QBM28228.1"/>
    </source>
</evidence>
<name>A0A4P6X136_HYDPS</name>
<keyword evidence="5 7" id="KW-0472">Membrane</keyword>
<keyword evidence="6" id="KW-0175">Coiled coil</keyword>
<dbReference type="AlphaFoldDB" id="A0A4P6X136"/>
<dbReference type="KEGG" id="hpse:HPF_11060"/>
<keyword evidence="10" id="KW-1185">Reference proteome</keyword>
<keyword evidence="4 7" id="KW-1133">Transmembrane helix</keyword>
<dbReference type="RefSeq" id="WP_066159623.1">
    <property type="nucleotide sequence ID" value="NZ_CP037867.1"/>
</dbReference>
<comment type="subcellular location">
    <subcellularLocation>
        <location evidence="1">Cell membrane</location>
        <topology evidence="1">Multi-pass membrane protein</topology>
    </subcellularLocation>
</comment>
<feature type="transmembrane region" description="Helical" evidence="7">
    <location>
        <begin position="20"/>
        <end position="41"/>
    </location>
</feature>
<sequence>MPADYQLSLNDYLSIIRRRAWVIVLTFVVVLGASVVVALILPRAYQASGTLLAEGPQIAGEVVQPPSGGNAEQRVQALRQRIMTRESLLRIAAEHRVFEPPPGVVLKDTDIATAMRASIGVNVQVGNMPAWERPTNNLAFSVSFQHSEPEKALEVTNALIQLFLESSVRERVEQASRANEFLSQEADRVKAQLESLEQRIAAYKRSQGGVSEDSPVVALANIQTLESDLRAAEREHRMALDELQTLEVELAGARAGVLAPGTVTPSGPSAAEQDLERARAELARLRGTYTDDHPDVRAQRQKIDLLERAVRSEATASSPTRDAIAAQAKLAVSRLEAQSRTARARADLLAEQQRSLRSAIAQQRAQVSRAPQVERDLAALQRDYDATRAKYEDLRSKQLSAQIVQNLEGGQQGERFTLLEPPLLPEYPIKPDRRKIVALGFFLALAAAAAVVAVLELIFARVRGVNSLTALTGQRPMVVVPYITTADEIQSTQVLRKRLVKLAAVLAVVGIAAIHFLVIPLQTLLISLFSHLG</sequence>
<keyword evidence="3 7" id="KW-0812">Transmembrane</keyword>
<dbReference type="Pfam" id="PF02706">
    <property type="entry name" value="Wzz"/>
    <property type="match status" value="1"/>
</dbReference>
<reference evidence="9 10" key="1">
    <citation type="submission" date="2019-03" db="EMBL/GenBank/DDBJ databases">
        <authorList>
            <person name="Sebastian G."/>
            <person name="Baumann P."/>
            <person name="Ruckert C."/>
            <person name="Kalinowski J."/>
            <person name="Nebel B."/>
            <person name="Takors R."/>
            <person name="Blombach B."/>
        </authorList>
    </citation>
    <scope>NUCLEOTIDE SEQUENCE [LARGE SCALE GENOMIC DNA]</scope>
    <source>
        <strain evidence="9 10">DSM 1084</strain>
    </source>
</reference>
<accession>A0A4P6X136</accession>
<dbReference type="PANTHER" id="PTHR32309">
    <property type="entry name" value="TYROSINE-PROTEIN KINASE"/>
    <property type="match status" value="1"/>
</dbReference>
<evidence type="ECO:0000256" key="6">
    <source>
        <dbReference type="SAM" id="Coils"/>
    </source>
</evidence>
<dbReference type="InterPro" id="IPR003856">
    <property type="entry name" value="LPS_length_determ_N"/>
</dbReference>
<dbReference type="PANTHER" id="PTHR32309:SF31">
    <property type="entry name" value="CAPSULAR EXOPOLYSACCHARIDE FAMILY"/>
    <property type="match status" value="1"/>
</dbReference>
<evidence type="ECO:0000256" key="7">
    <source>
        <dbReference type="SAM" id="Phobius"/>
    </source>
</evidence>
<dbReference type="GO" id="GO:0005886">
    <property type="term" value="C:plasma membrane"/>
    <property type="evidence" value="ECO:0007669"/>
    <property type="project" value="UniProtKB-SubCell"/>
</dbReference>
<feature type="domain" description="Polysaccharide chain length determinant N-terminal" evidence="8">
    <location>
        <begin position="6"/>
        <end position="61"/>
    </location>
</feature>
<organism evidence="9 10">
    <name type="scientific">Hydrogenophaga pseudoflava</name>
    <name type="common">Pseudomonas carboxydoflava</name>
    <dbReference type="NCBI Taxonomy" id="47421"/>
    <lineage>
        <taxon>Bacteria</taxon>
        <taxon>Pseudomonadati</taxon>
        <taxon>Pseudomonadota</taxon>
        <taxon>Betaproteobacteria</taxon>
        <taxon>Burkholderiales</taxon>
        <taxon>Comamonadaceae</taxon>
        <taxon>Hydrogenophaga</taxon>
    </lineage>
</organism>
<evidence type="ECO:0000256" key="3">
    <source>
        <dbReference type="ARBA" id="ARBA00022692"/>
    </source>
</evidence>
<evidence type="ECO:0000256" key="4">
    <source>
        <dbReference type="ARBA" id="ARBA00022989"/>
    </source>
</evidence>
<dbReference type="Gene3D" id="1.10.287.1490">
    <property type="match status" value="1"/>
</dbReference>
<protein>
    <submittedName>
        <fullName evidence="9">Chromosome partition protein Smc</fullName>
    </submittedName>
</protein>
<dbReference type="EMBL" id="CP037867">
    <property type="protein sequence ID" value="QBM28228.1"/>
    <property type="molecule type" value="Genomic_DNA"/>
</dbReference>
<feature type="transmembrane region" description="Helical" evidence="7">
    <location>
        <begin position="502"/>
        <end position="529"/>
    </location>
</feature>
<proteinExistence type="predicted"/>
<feature type="transmembrane region" description="Helical" evidence="7">
    <location>
        <begin position="436"/>
        <end position="459"/>
    </location>
</feature>
<evidence type="ECO:0000256" key="2">
    <source>
        <dbReference type="ARBA" id="ARBA00022475"/>
    </source>
</evidence>
<keyword evidence="2" id="KW-1003">Cell membrane</keyword>
<evidence type="ECO:0000256" key="1">
    <source>
        <dbReference type="ARBA" id="ARBA00004651"/>
    </source>
</evidence>
<feature type="coiled-coil region" evidence="6">
    <location>
        <begin position="325"/>
        <end position="397"/>
    </location>
</feature>
<evidence type="ECO:0000313" key="10">
    <source>
        <dbReference type="Proteomes" id="UP000293912"/>
    </source>
</evidence>
<dbReference type="Proteomes" id="UP000293912">
    <property type="component" value="Chromosome"/>
</dbReference>
<gene>
    <name evidence="9" type="primary">smc1</name>
    <name evidence="9" type="ORF">HPF_11060</name>
</gene>
<dbReference type="InterPro" id="IPR050445">
    <property type="entry name" value="Bact_polysacc_biosynth/exp"/>
</dbReference>
<evidence type="ECO:0000259" key="8">
    <source>
        <dbReference type="Pfam" id="PF02706"/>
    </source>
</evidence>